<dbReference type="PANTHER" id="PTHR30137">
    <property type="entry name" value="LUCIFERASE-LIKE MONOOXYGENASE"/>
    <property type="match status" value="1"/>
</dbReference>
<dbReference type="OrthoDB" id="7903015at2"/>
<protein>
    <submittedName>
        <fullName evidence="2">Luciferase</fullName>
    </submittedName>
</protein>
<dbReference type="GO" id="GO:0005829">
    <property type="term" value="C:cytosol"/>
    <property type="evidence" value="ECO:0007669"/>
    <property type="project" value="TreeGrafter"/>
</dbReference>
<dbReference type="SUPFAM" id="SSF51679">
    <property type="entry name" value="Bacterial luciferase-like"/>
    <property type="match status" value="1"/>
</dbReference>
<dbReference type="GO" id="GO:0016705">
    <property type="term" value="F:oxidoreductase activity, acting on paired donors, with incorporation or reduction of molecular oxygen"/>
    <property type="evidence" value="ECO:0007669"/>
    <property type="project" value="InterPro"/>
</dbReference>
<dbReference type="AlphaFoldDB" id="A0A1B9NGA0"/>
<sequence>MTSPRLGFFTRLLEQASAADRYRFALEQIEQAERHGFASAWVAQHHFGEHEGGLPSPFVLLAAAAQRTSRIALATAVVTLPIDDPLRAAEDAAVLDALSGGRVQLGVASGGTPSSFRPFGRDPEQRREIFADHFAVFRDALAGRGIRGTEARIYPSGGDLDRRIWQATFSVDGGVRAGRDGDGLLLSRTQPRPGGAHEIPLHDLQLPIIDAYRAQLPEGAAPRVLASRTAVVVDEENRTRVLELAERGLRELAQTMHGIDTDGIGIDELARLTDTHVGTPDEVAASLGADLTIDAATDVSFQVHSIDAPHELTLRSLELLATEVAPRLGYAVGPAAAAALHSAHLAAVPGQETA</sequence>
<keyword evidence="3" id="KW-1185">Reference proteome</keyword>
<dbReference type="PANTHER" id="PTHR30137:SF15">
    <property type="entry name" value="BLL6902 PROTEIN"/>
    <property type="match status" value="1"/>
</dbReference>
<comment type="caution">
    <text evidence="2">The sequence shown here is derived from an EMBL/GenBank/DDBJ whole genome shotgun (WGS) entry which is preliminary data.</text>
</comment>
<evidence type="ECO:0000259" key="1">
    <source>
        <dbReference type="Pfam" id="PF00296"/>
    </source>
</evidence>
<dbReference type="InterPro" id="IPR036661">
    <property type="entry name" value="Luciferase-like_sf"/>
</dbReference>
<dbReference type="InterPro" id="IPR024003">
    <property type="entry name" value="Luciferase-like_KPN01858"/>
</dbReference>
<dbReference type="NCBIfam" id="TIGR04027">
    <property type="entry name" value="LLM_KPN_01858"/>
    <property type="match status" value="1"/>
</dbReference>
<feature type="domain" description="Luciferase-like" evidence="1">
    <location>
        <begin position="17"/>
        <end position="203"/>
    </location>
</feature>
<dbReference type="EMBL" id="LXMD01000012">
    <property type="protein sequence ID" value="OCG75616.1"/>
    <property type="molecule type" value="Genomic_DNA"/>
</dbReference>
<evidence type="ECO:0000313" key="2">
    <source>
        <dbReference type="EMBL" id="OCG75616.1"/>
    </source>
</evidence>
<dbReference type="InterPro" id="IPR011251">
    <property type="entry name" value="Luciferase-like_dom"/>
</dbReference>
<gene>
    <name evidence="2" type="ORF">A7J15_00720</name>
</gene>
<proteinExistence type="predicted"/>
<reference evidence="2 3" key="1">
    <citation type="submission" date="2016-05" db="EMBL/GenBank/DDBJ databases">
        <authorList>
            <person name="Lavstsen T."/>
            <person name="Jespersen J.S."/>
        </authorList>
    </citation>
    <scope>NUCLEOTIDE SEQUENCE [LARGE SCALE GENOMIC DNA]</scope>
    <source>
        <strain evidence="2 3">YLB-01</strain>
    </source>
</reference>
<evidence type="ECO:0000313" key="3">
    <source>
        <dbReference type="Proteomes" id="UP000093355"/>
    </source>
</evidence>
<dbReference type="RefSeq" id="WP_067022894.1">
    <property type="nucleotide sequence ID" value="NZ_CP038256.1"/>
</dbReference>
<dbReference type="Proteomes" id="UP000093355">
    <property type="component" value="Unassembled WGS sequence"/>
</dbReference>
<dbReference type="Pfam" id="PF00296">
    <property type="entry name" value="Bac_luciferase"/>
    <property type="match status" value="1"/>
</dbReference>
<organism evidence="2 3">
    <name type="scientific">Microbacterium sediminis</name>
    <dbReference type="NCBI Taxonomy" id="904291"/>
    <lineage>
        <taxon>Bacteria</taxon>
        <taxon>Bacillati</taxon>
        <taxon>Actinomycetota</taxon>
        <taxon>Actinomycetes</taxon>
        <taxon>Micrococcales</taxon>
        <taxon>Microbacteriaceae</taxon>
        <taxon>Microbacterium</taxon>
    </lineage>
</organism>
<accession>A0A1B9NGA0</accession>
<dbReference type="Gene3D" id="3.20.20.30">
    <property type="entry name" value="Luciferase-like domain"/>
    <property type="match status" value="1"/>
</dbReference>
<dbReference type="InterPro" id="IPR050766">
    <property type="entry name" value="Bact_Lucif_Oxidored"/>
</dbReference>
<name>A0A1B9NGA0_9MICO</name>
<dbReference type="STRING" id="904291.A7J15_00720"/>